<dbReference type="NCBIfam" id="TIGR02999">
    <property type="entry name" value="Sig-70_X6"/>
    <property type="match status" value="1"/>
</dbReference>
<dbReference type="InterPro" id="IPR014284">
    <property type="entry name" value="RNA_pol_sigma-70_dom"/>
</dbReference>
<dbReference type="RefSeq" id="WP_145097962.1">
    <property type="nucleotide sequence ID" value="NZ_CP036348.1"/>
</dbReference>
<organism evidence="5 6">
    <name type="scientific">Rosistilla carotiformis</name>
    <dbReference type="NCBI Taxonomy" id="2528017"/>
    <lineage>
        <taxon>Bacteria</taxon>
        <taxon>Pseudomonadati</taxon>
        <taxon>Planctomycetota</taxon>
        <taxon>Planctomycetia</taxon>
        <taxon>Pirellulales</taxon>
        <taxon>Pirellulaceae</taxon>
        <taxon>Rosistilla</taxon>
    </lineage>
</organism>
<keyword evidence="1" id="KW-0805">Transcription regulation</keyword>
<dbReference type="InterPro" id="IPR013324">
    <property type="entry name" value="RNA_pol_sigma_r3/r4-like"/>
</dbReference>
<dbReference type="NCBIfam" id="TIGR02937">
    <property type="entry name" value="sigma70-ECF"/>
    <property type="match status" value="1"/>
</dbReference>
<evidence type="ECO:0000256" key="3">
    <source>
        <dbReference type="ARBA" id="ARBA00023163"/>
    </source>
</evidence>
<dbReference type="OrthoDB" id="278371at2"/>
<dbReference type="PANTHER" id="PTHR43133">
    <property type="entry name" value="RNA POLYMERASE ECF-TYPE SIGMA FACTO"/>
    <property type="match status" value="1"/>
</dbReference>
<dbReference type="InterPro" id="IPR053812">
    <property type="entry name" value="HTH_Sigma70_ECF-like"/>
</dbReference>
<sequence length="179" mass="20148">MTDTPEKNDANEWDPSIYDELHRMAEKALAGERAGHSMQPTLLVNDAFLRLQDQRNVDPGDRSMMLAAGATIIRRLLVDYARQRKRQKRGGKDGRGIPLHVSVADNAKGLDVLILNDALEALAKELPRAARIVELKFFGGLKGEEIAEQLNISLRTVNNDWKFAKAWLYRELGPDDEND</sequence>
<keyword evidence="2" id="KW-0731">Sigma factor</keyword>
<name>A0A518JW93_9BACT</name>
<dbReference type="Gene3D" id="1.10.10.10">
    <property type="entry name" value="Winged helix-like DNA-binding domain superfamily/Winged helix DNA-binding domain"/>
    <property type="match status" value="1"/>
</dbReference>
<evidence type="ECO:0000256" key="1">
    <source>
        <dbReference type="ARBA" id="ARBA00023015"/>
    </source>
</evidence>
<dbReference type="Pfam" id="PF07638">
    <property type="entry name" value="Sigma70_ECF"/>
    <property type="match status" value="1"/>
</dbReference>
<feature type="domain" description="RNA polymerase sigma-70 ECF-like HTH" evidence="4">
    <location>
        <begin position="15"/>
        <end position="172"/>
    </location>
</feature>
<keyword evidence="6" id="KW-1185">Reference proteome</keyword>
<dbReference type="InterPro" id="IPR011517">
    <property type="entry name" value="RNA_pol_sigma70_ECF-like"/>
</dbReference>
<gene>
    <name evidence="5" type="ORF">Poly24_35260</name>
</gene>
<dbReference type="GO" id="GO:0006352">
    <property type="term" value="P:DNA-templated transcription initiation"/>
    <property type="evidence" value="ECO:0007669"/>
    <property type="project" value="InterPro"/>
</dbReference>
<evidence type="ECO:0000259" key="4">
    <source>
        <dbReference type="Pfam" id="PF07638"/>
    </source>
</evidence>
<reference evidence="5 6" key="1">
    <citation type="submission" date="2019-02" db="EMBL/GenBank/DDBJ databases">
        <title>Deep-cultivation of Planctomycetes and their phenomic and genomic characterization uncovers novel biology.</title>
        <authorList>
            <person name="Wiegand S."/>
            <person name="Jogler M."/>
            <person name="Boedeker C."/>
            <person name="Pinto D."/>
            <person name="Vollmers J."/>
            <person name="Rivas-Marin E."/>
            <person name="Kohn T."/>
            <person name="Peeters S.H."/>
            <person name="Heuer A."/>
            <person name="Rast P."/>
            <person name="Oberbeckmann S."/>
            <person name="Bunk B."/>
            <person name="Jeske O."/>
            <person name="Meyerdierks A."/>
            <person name="Storesund J.E."/>
            <person name="Kallscheuer N."/>
            <person name="Luecker S."/>
            <person name="Lage O.M."/>
            <person name="Pohl T."/>
            <person name="Merkel B.J."/>
            <person name="Hornburger P."/>
            <person name="Mueller R.-W."/>
            <person name="Bruemmer F."/>
            <person name="Labrenz M."/>
            <person name="Spormann A.M."/>
            <person name="Op den Camp H."/>
            <person name="Overmann J."/>
            <person name="Amann R."/>
            <person name="Jetten M.S.M."/>
            <person name="Mascher T."/>
            <person name="Medema M.H."/>
            <person name="Devos D.P."/>
            <person name="Kaster A.-K."/>
            <person name="Ovreas L."/>
            <person name="Rohde M."/>
            <person name="Galperin M.Y."/>
            <person name="Jogler C."/>
        </authorList>
    </citation>
    <scope>NUCLEOTIDE SEQUENCE [LARGE SCALE GENOMIC DNA]</scope>
    <source>
        <strain evidence="5 6">Poly24</strain>
    </source>
</reference>
<dbReference type="InterPro" id="IPR039425">
    <property type="entry name" value="RNA_pol_sigma-70-like"/>
</dbReference>
<evidence type="ECO:0000313" key="6">
    <source>
        <dbReference type="Proteomes" id="UP000315082"/>
    </source>
</evidence>
<protein>
    <submittedName>
        <fullName evidence="5">RNA polymerase sigma factor</fullName>
    </submittedName>
</protein>
<keyword evidence="3" id="KW-0804">Transcription</keyword>
<dbReference type="KEGG" id="rcf:Poly24_35260"/>
<proteinExistence type="predicted"/>
<dbReference type="AlphaFoldDB" id="A0A518JW93"/>
<dbReference type="SUPFAM" id="SSF88659">
    <property type="entry name" value="Sigma3 and sigma4 domains of RNA polymerase sigma factors"/>
    <property type="match status" value="1"/>
</dbReference>
<dbReference type="PANTHER" id="PTHR43133:SF39">
    <property type="entry name" value="SIMILAR TO RNA POLYMERASE SIGMA-E FACTOR"/>
    <property type="match status" value="1"/>
</dbReference>
<evidence type="ECO:0000313" key="5">
    <source>
        <dbReference type="EMBL" id="QDV69809.1"/>
    </source>
</evidence>
<evidence type="ECO:0000256" key="2">
    <source>
        <dbReference type="ARBA" id="ARBA00023082"/>
    </source>
</evidence>
<dbReference type="GO" id="GO:0016987">
    <property type="term" value="F:sigma factor activity"/>
    <property type="evidence" value="ECO:0007669"/>
    <property type="project" value="UniProtKB-KW"/>
</dbReference>
<dbReference type="InterPro" id="IPR036388">
    <property type="entry name" value="WH-like_DNA-bd_sf"/>
</dbReference>
<dbReference type="EMBL" id="CP036348">
    <property type="protein sequence ID" value="QDV69809.1"/>
    <property type="molecule type" value="Genomic_DNA"/>
</dbReference>
<accession>A0A518JW93</accession>
<dbReference type="Proteomes" id="UP000315082">
    <property type="component" value="Chromosome"/>
</dbReference>